<gene>
    <name evidence="3" type="ORF">FGL89_02855</name>
</gene>
<dbReference type="EMBL" id="CP042374">
    <property type="protein sequence ID" value="QEA33161.1"/>
    <property type="molecule type" value="Genomic_DNA"/>
</dbReference>
<evidence type="ECO:0000256" key="1">
    <source>
        <dbReference type="ARBA" id="ARBA00006763"/>
    </source>
</evidence>
<proteinExistence type="inferred from homology"/>
<sequence length="181" mass="20055">MTVKSITVFMGAQCGNNVKYGDIAEEVGQMIAEKHLRLVYGGGRAGLMGLTARSAMTYDGEVLGISPRNLAEDSIEADEITTLIKVDTMSERKQLLMDNADAFIVLPGGFGTLEELAQVISWNRIGLHAKPLILLNIDGFYDGLWQWIIDSVHHGFVDDHDLEYIQIFTTTKAALDYIDQF</sequence>
<dbReference type="Pfam" id="PF03641">
    <property type="entry name" value="Lysine_decarbox"/>
    <property type="match status" value="1"/>
</dbReference>
<evidence type="ECO:0000256" key="2">
    <source>
        <dbReference type="RuleBase" id="RU363015"/>
    </source>
</evidence>
<dbReference type="GO" id="GO:0009691">
    <property type="term" value="P:cytokinin biosynthetic process"/>
    <property type="evidence" value="ECO:0007669"/>
    <property type="project" value="UniProtKB-UniRule"/>
</dbReference>
<dbReference type="GeneID" id="61186668"/>
<dbReference type="Gene3D" id="3.40.50.450">
    <property type="match status" value="1"/>
</dbReference>
<dbReference type="PANTHER" id="PTHR31223">
    <property type="entry name" value="LOG FAMILY PROTEIN YJL055W"/>
    <property type="match status" value="1"/>
</dbReference>
<dbReference type="SUPFAM" id="SSF102405">
    <property type="entry name" value="MCP/YpsA-like"/>
    <property type="match status" value="1"/>
</dbReference>
<dbReference type="InterPro" id="IPR031100">
    <property type="entry name" value="LOG_fam"/>
</dbReference>
<dbReference type="InterPro" id="IPR005269">
    <property type="entry name" value="LOG"/>
</dbReference>
<dbReference type="AlphaFoldDB" id="A0AAE6IIU8"/>
<dbReference type="GO" id="GO:0005829">
    <property type="term" value="C:cytosol"/>
    <property type="evidence" value="ECO:0007669"/>
    <property type="project" value="TreeGrafter"/>
</dbReference>
<name>A0AAE6IIU8_LEUCA</name>
<dbReference type="NCBIfam" id="TIGR00730">
    <property type="entry name" value="Rossman fold protein, TIGR00730 family"/>
    <property type="match status" value="1"/>
</dbReference>
<evidence type="ECO:0000313" key="4">
    <source>
        <dbReference type="Proteomes" id="UP000321332"/>
    </source>
</evidence>
<dbReference type="Proteomes" id="UP000321332">
    <property type="component" value="Chromosome"/>
</dbReference>
<evidence type="ECO:0000313" key="3">
    <source>
        <dbReference type="EMBL" id="QEA33161.1"/>
    </source>
</evidence>
<reference evidence="3 4" key="1">
    <citation type="submission" date="2019-06" db="EMBL/GenBank/DDBJ databases">
        <title>Genome analyses of bacteria isolated from kimchi.</title>
        <authorList>
            <person name="Lee S."/>
            <person name="Ahn S."/>
            <person name="Roh S."/>
        </authorList>
    </citation>
    <scope>NUCLEOTIDE SEQUENCE [LARGE SCALE GENOMIC DNA]</scope>
    <source>
        <strain evidence="3 4">CBA3620</strain>
    </source>
</reference>
<dbReference type="PANTHER" id="PTHR31223:SF70">
    <property type="entry name" value="LOG FAMILY PROTEIN YJL055W"/>
    <property type="match status" value="1"/>
</dbReference>
<dbReference type="EC" id="3.2.2.n1" evidence="2"/>
<keyword evidence="2" id="KW-0378">Hydrolase</keyword>
<dbReference type="RefSeq" id="WP_014973900.1">
    <property type="nucleotide sequence ID" value="NZ_BPKR01000008.1"/>
</dbReference>
<accession>A0AAE6IIU8</accession>
<protein>
    <recommendedName>
        <fullName evidence="2">Cytokinin riboside 5'-monophosphate phosphoribohydrolase</fullName>
        <ecNumber evidence="2">3.2.2.n1</ecNumber>
    </recommendedName>
</protein>
<dbReference type="GO" id="GO:0016799">
    <property type="term" value="F:hydrolase activity, hydrolyzing N-glycosyl compounds"/>
    <property type="evidence" value="ECO:0007669"/>
    <property type="project" value="TreeGrafter"/>
</dbReference>
<keyword evidence="2" id="KW-0203">Cytokinin biosynthesis</keyword>
<dbReference type="OMA" id="HQKPIGL"/>
<organism evidence="3 4">
    <name type="scientific">Leuconostoc carnosum</name>
    <dbReference type="NCBI Taxonomy" id="1252"/>
    <lineage>
        <taxon>Bacteria</taxon>
        <taxon>Bacillati</taxon>
        <taxon>Bacillota</taxon>
        <taxon>Bacilli</taxon>
        <taxon>Lactobacillales</taxon>
        <taxon>Lactobacillaceae</taxon>
        <taxon>Leuconostoc</taxon>
    </lineage>
</organism>
<comment type="similarity">
    <text evidence="1 2">Belongs to the LOG family.</text>
</comment>